<feature type="region of interest" description="Disordered" evidence="1">
    <location>
        <begin position="1"/>
        <end position="21"/>
    </location>
</feature>
<dbReference type="Proteomes" id="UP000740926">
    <property type="component" value="Unassembled WGS sequence"/>
</dbReference>
<dbReference type="EMBL" id="JAANIU010012963">
    <property type="protein sequence ID" value="KAG1530211.1"/>
    <property type="molecule type" value="Genomic_DNA"/>
</dbReference>
<evidence type="ECO:0000256" key="1">
    <source>
        <dbReference type="SAM" id="MobiDB-lite"/>
    </source>
</evidence>
<gene>
    <name evidence="2" type="ORF">G6F50_017472</name>
</gene>
<proteinExistence type="predicted"/>
<keyword evidence="3" id="KW-1185">Reference proteome</keyword>
<accession>A0A9P7C0J0</accession>
<organism evidence="2 3">
    <name type="scientific">Rhizopus delemar</name>
    <dbReference type="NCBI Taxonomy" id="936053"/>
    <lineage>
        <taxon>Eukaryota</taxon>
        <taxon>Fungi</taxon>
        <taxon>Fungi incertae sedis</taxon>
        <taxon>Mucoromycota</taxon>
        <taxon>Mucoromycotina</taxon>
        <taxon>Mucoromycetes</taxon>
        <taxon>Mucorales</taxon>
        <taxon>Mucorineae</taxon>
        <taxon>Rhizopodaceae</taxon>
        <taxon>Rhizopus</taxon>
    </lineage>
</organism>
<name>A0A9P7C0J0_9FUNG</name>
<evidence type="ECO:0000313" key="3">
    <source>
        <dbReference type="Proteomes" id="UP000740926"/>
    </source>
</evidence>
<sequence length="120" mass="12688">MSKSAMGGLAGSGDLGNQRRRVARGERGLVVQVAADAHQPGAGRKVRAHVVLSDAARGAEDRVRVHGLQCGQVLGAARVRREHLHHVHAGAAGGQHFGGRERTQQAQGIGRVRHVHDLGR</sequence>
<evidence type="ECO:0000313" key="2">
    <source>
        <dbReference type="EMBL" id="KAG1530211.1"/>
    </source>
</evidence>
<dbReference type="AlphaFoldDB" id="A0A9P7C0J0"/>
<comment type="caution">
    <text evidence="2">The sequence shown here is derived from an EMBL/GenBank/DDBJ whole genome shotgun (WGS) entry which is preliminary data.</text>
</comment>
<protein>
    <submittedName>
        <fullName evidence="2">Uncharacterized protein</fullName>
    </submittedName>
</protein>
<reference evidence="2 3" key="1">
    <citation type="journal article" date="2020" name="Microb. Genom.">
        <title>Genetic diversity of clinical and environmental Mucorales isolates obtained from an investigation of mucormycosis cases among solid organ transplant recipients.</title>
        <authorList>
            <person name="Nguyen M.H."/>
            <person name="Kaul D."/>
            <person name="Muto C."/>
            <person name="Cheng S.J."/>
            <person name="Richter R.A."/>
            <person name="Bruno V.M."/>
            <person name="Liu G."/>
            <person name="Beyhan S."/>
            <person name="Sundermann A.J."/>
            <person name="Mounaud S."/>
            <person name="Pasculle A.W."/>
            <person name="Nierman W.C."/>
            <person name="Driscoll E."/>
            <person name="Cumbie R."/>
            <person name="Clancy C.J."/>
            <person name="Dupont C.L."/>
        </authorList>
    </citation>
    <scope>NUCLEOTIDE SEQUENCE [LARGE SCALE GENOMIC DNA]</scope>
    <source>
        <strain evidence="2 3">GL24</strain>
    </source>
</reference>